<evidence type="ECO:0000256" key="3">
    <source>
        <dbReference type="ARBA" id="ARBA00012438"/>
    </source>
</evidence>
<dbReference type="PANTHER" id="PTHR43065:SF46">
    <property type="entry name" value="C4-DICARBOXYLATE TRANSPORT SENSOR PROTEIN DCTB"/>
    <property type="match status" value="1"/>
</dbReference>
<dbReference type="PANTHER" id="PTHR43065">
    <property type="entry name" value="SENSOR HISTIDINE KINASE"/>
    <property type="match status" value="1"/>
</dbReference>
<dbReference type="Gene3D" id="1.10.287.130">
    <property type="match status" value="1"/>
</dbReference>
<feature type="transmembrane region" description="Helical" evidence="14">
    <location>
        <begin position="159"/>
        <end position="178"/>
    </location>
</feature>
<evidence type="ECO:0000256" key="5">
    <source>
        <dbReference type="ARBA" id="ARBA00022553"/>
    </source>
</evidence>
<evidence type="ECO:0000256" key="14">
    <source>
        <dbReference type="SAM" id="Phobius"/>
    </source>
</evidence>
<dbReference type="Pfam" id="PF07694">
    <property type="entry name" value="5TM-5TMR_LYT"/>
    <property type="match status" value="1"/>
</dbReference>
<dbReference type="SUPFAM" id="SSF47384">
    <property type="entry name" value="Homodimeric domain of signal transducing histidine kinase"/>
    <property type="match status" value="1"/>
</dbReference>
<dbReference type="SUPFAM" id="SSF55874">
    <property type="entry name" value="ATPase domain of HSP90 chaperone/DNA topoisomerase II/histidine kinase"/>
    <property type="match status" value="1"/>
</dbReference>
<evidence type="ECO:0000256" key="6">
    <source>
        <dbReference type="ARBA" id="ARBA00022679"/>
    </source>
</evidence>
<evidence type="ECO:0000256" key="9">
    <source>
        <dbReference type="ARBA" id="ARBA00022777"/>
    </source>
</evidence>
<reference evidence="16 17" key="1">
    <citation type="submission" date="2021-01" db="EMBL/GenBank/DDBJ databases">
        <title>Identification of strong promoters based on the transcriptome of Brevibacillus choshinensis.</title>
        <authorList>
            <person name="Yao D."/>
            <person name="Zhang K."/>
            <person name="Wu J."/>
        </authorList>
    </citation>
    <scope>NUCLEOTIDE SEQUENCE [LARGE SCALE GENOMIC DNA]</scope>
    <source>
        <strain evidence="16 17">HPD31-SP3</strain>
    </source>
</reference>
<dbReference type="EC" id="2.7.13.3" evidence="3"/>
<dbReference type="Proteomes" id="UP000596248">
    <property type="component" value="Chromosome"/>
</dbReference>
<evidence type="ECO:0000313" key="16">
    <source>
        <dbReference type="EMBL" id="QRG65690.1"/>
    </source>
</evidence>
<dbReference type="InterPro" id="IPR005467">
    <property type="entry name" value="His_kinase_dom"/>
</dbReference>
<keyword evidence="7 14" id="KW-0812">Transmembrane</keyword>
<proteinExistence type="predicted"/>
<evidence type="ECO:0000256" key="10">
    <source>
        <dbReference type="ARBA" id="ARBA00022840"/>
    </source>
</evidence>
<evidence type="ECO:0000313" key="17">
    <source>
        <dbReference type="Proteomes" id="UP000596248"/>
    </source>
</evidence>
<dbReference type="Gene3D" id="3.30.565.10">
    <property type="entry name" value="Histidine kinase-like ATPase, C-terminal domain"/>
    <property type="match status" value="1"/>
</dbReference>
<feature type="transmembrane region" description="Helical" evidence="14">
    <location>
        <begin position="127"/>
        <end position="147"/>
    </location>
</feature>
<evidence type="ECO:0000256" key="4">
    <source>
        <dbReference type="ARBA" id="ARBA00022475"/>
    </source>
</evidence>
<comment type="subcellular location">
    <subcellularLocation>
        <location evidence="2">Cell membrane</location>
        <topology evidence="2">Multi-pass membrane protein</topology>
    </subcellularLocation>
</comment>
<evidence type="ECO:0000256" key="13">
    <source>
        <dbReference type="ARBA" id="ARBA00023136"/>
    </source>
</evidence>
<dbReference type="CDD" id="cd00082">
    <property type="entry name" value="HisKA"/>
    <property type="match status" value="1"/>
</dbReference>
<keyword evidence="5" id="KW-0597">Phosphoprotein</keyword>
<dbReference type="InterPro" id="IPR003594">
    <property type="entry name" value="HATPase_dom"/>
</dbReference>
<evidence type="ECO:0000256" key="2">
    <source>
        <dbReference type="ARBA" id="ARBA00004651"/>
    </source>
</evidence>
<dbReference type="EMBL" id="CP069127">
    <property type="protein sequence ID" value="QRG65690.1"/>
    <property type="molecule type" value="Genomic_DNA"/>
</dbReference>
<dbReference type="RefSeq" id="WP_203255196.1">
    <property type="nucleotide sequence ID" value="NZ_CP069127.1"/>
</dbReference>
<keyword evidence="11 14" id="KW-1133">Transmembrane helix</keyword>
<dbReference type="InterPro" id="IPR036890">
    <property type="entry name" value="HATPase_C_sf"/>
</dbReference>
<organism evidence="16 17">
    <name type="scientific">Brevibacillus choshinensis</name>
    <dbReference type="NCBI Taxonomy" id="54911"/>
    <lineage>
        <taxon>Bacteria</taxon>
        <taxon>Bacillati</taxon>
        <taxon>Bacillota</taxon>
        <taxon>Bacilli</taxon>
        <taxon>Bacillales</taxon>
        <taxon>Paenibacillaceae</taxon>
        <taxon>Brevibacillus</taxon>
    </lineage>
</organism>
<gene>
    <name evidence="16" type="ORF">JNE38_19055</name>
</gene>
<evidence type="ECO:0000256" key="8">
    <source>
        <dbReference type="ARBA" id="ARBA00022741"/>
    </source>
</evidence>
<feature type="transmembrane region" description="Helical" evidence="14">
    <location>
        <begin position="7"/>
        <end position="24"/>
    </location>
</feature>
<dbReference type="InterPro" id="IPR036097">
    <property type="entry name" value="HisK_dim/P_sf"/>
</dbReference>
<evidence type="ECO:0000259" key="15">
    <source>
        <dbReference type="PROSITE" id="PS50109"/>
    </source>
</evidence>
<dbReference type="GO" id="GO:0016301">
    <property type="term" value="F:kinase activity"/>
    <property type="evidence" value="ECO:0007669"/>
    <property type="project" value="UniProtKB-KW"/>
</dbReference>
<feature type="transmembrane region" description="Helical" evidence="14">
    <location>
        <begin position="36"/>
        <end position="60"/>
    </location>
</feature>
<feature type="transmembrane region" description="Helical" evidence="14">
    <location>
        <begin position="67"/>
        <end position="92"/>
    </location>
</feature>
<dbReference type="InterPro" id="IPR004358">
    <property type="entry name" value="Sig_transdc_His_kin-like_C"/>
</dbReference>
<dbReference type="InterPro" id="IPR003661">
    <property type="entry name" value="HisK_dim/P_dom"/>
</dbReference>
<keyword evidence="12" id="KW-0902">Two-component regulatory system</keyword>
<dbReference type="Pfam" id="PF02518">
    <property type="entry name" value="HATPase_c"/>
    <property type="match status" value="1"/>
</dbReference>
<dbReference type="PROSITE" id="PS50109">
    <property type="entry name" value="HIS_KIN"/>
    <property type="match status" value="1"/>
</dbReference>
<dbReference type="SMART" id="SM00387">
    <property type="entry name" value="HATPase_c"/>
    <property type="match status" value="1"/>
</dbReference>
<comment type="catalytic activity">
    <reaction evidence="1">
        <text>ATP + protein L-histidine = ADP + protein N-phospho-L-histidine.</text>
        <dbReference type="EC" id="2.7.13.3"/>
    </reaction>
</comment>
<feature type="transmembrane region" description="Helical" evidence="14">
    <location>
        <begin position="98"/>
        <end position="115"/>
    </location>
</feature>
<keyword evidence="13 14" id="KW-0472">Membrane</keyword>
<sequence length="427" mass="47845">MIMKHVMLQLFFALLPFILFNVYYRDKLQNYSKKFIIATSSLSLLLAMTFSCSMGSGFYFDVRHIIMYFGVVFGGLQTGCILLVEFFLYRLYMGGEGIWVGSSIFLCTFFLSLLFNQVYKNTRRTSLVTCMAGIVLSIHPTFILYVNHPDLVQNYLLEHLVVFPLQYMVGIWLLTTLFHKAIADKAIFITYSQNEKFEAISHVAASLAHEVRNPLTAVKGFLQLIRYGSLEHGKMEQYIDISLMEIDRTETVLSEYLSISKPPGKQTGKTNLSQHVQVIMDVMSSYAIMSNVEIELEHKPVVPVWIIANGDEVKQVLMNFIKNAIEACVEIPHAKVSISLNLADRSVLLIIKDNGVGMSADQISRLGSIYYSTKSSGTGLGLTYSFQVIRAIGGSVAVQSEPRAGTRFTISLPLYDFEEEAPAASTG</sequence>
<name>A0ABX7FJA2_BRECH</name>
<evidence type="ECO:0000256" key="12">
    <source>
        <dbReference type="ARBA" id="ARBA00023012"/>
    </source>
</evidence>
<dbReference type="Pfam" id="PF00512">
    <property type="entry name" value="HisKA"/>
    <property type="match status" value="1"/>
</dbReference>
<dbReference type="PRINTS" id="PR00344">
    <property type="entry name" value="BCTRLSENSOR"/>
</dbReference>
<evidence type="ECO:0000256" key="11">
    <source>
        <dbReference type="ARBA" id="ARBA00022989"/>
    </source>
</evidence>
<keyword evidence="4" id="KW-1003">Cell membrane</keyword>
<dbReference type="InterPro" id="IPR011620">
    <property type="entry name" value="Sig_transdc_His_kinase_LytS_TM"/>
</dbReference>
<dbReference type="SMART" id="SM00388">
    <property type="entry name" value="HisKA"/>
    <property type="match status" value="1"/>
</dbReference>
<keyword evidence="6" id="KW-0808">Transferase</keyword>
<accession>A0ABX7FJA2</accession>
<keyword evidence="9 16" id="KW-0418">Kinase</keyword>
<feature type="domain" description="Histidine kinase" evidence="15">
    <location>
        <begin position="206"/>
        <end position="416"/>
    </location>
</feature>
<protein>
    <recommendedName>
        <fullName evidence="3">histidine kinase</fullName>
        <ecNumber evidence="3">2.7.13.3</ecNumber>
    </recommendedName>
</protein>
<keyword evidence="8" id="KW-0547">Nucleotide-binding</keyword>
<keyword evidence="10" id="KW-0067">ATP-binding</keyword>
<evidence type="ECO:0000256" key="1">
    <source>
        <dbReference type="ARBA" id="ARBA00000085"/>
    </source>
</evidence>
<keyword evidence="17" id="KW-1185">Reference proteome</keyword>
<evidence type="ECO:0000256" key="7">
    <source>
        <dbReference type="ARBA" id="ARBA00022692"/>
    </source>
</evidence>